<dbReference type="GO" id="GO:0016887">
    <property type="term" value="F:ATP hydrolysis activity"/>
    <property type="evidence" value="ECO:0007669"/>
    <property type="project" value="InterPro"/>
</dbReference>
<feature type="transmembrane region" description="Helical" evidence="17">
    <location>
        <begin position="600"/>
        <end position="620"/>
    </location>
</feature>
<keyword evidence="6" id="KW-0378">Hydrolase</keyword>
<evidence type="ECO:0000256" key="12">
    <source>
        <dbReference type="ARBA" id="ARBA00061310"/>
    </source>
</evidence>
<evidence type="ECO:0000256" key="1">
    <source>
        <dbReference type="ARBA" id="ARBA00004651"/>
    </source>
</evidence>
<evidence type="ECO:0000256" key="13">
    <source>
        <dbReference type="ARBA" id="ARBA00062868"/>
    </source>
</evidence>
<dbReference type="InterPro" id="IPR003439">
    <property type="entry name" value="ABC_transporter-like_ATP-bd"/>
</dbReference>
<keyword evidence="11" id="KW-0325">Glycoprotein</keyword>
<evidence type="ECO:0000256" key="11">
    <source>
        <dbReference type="ARBA" id="ARBA00023180"/>
    </source>
</evidence>
<evidence type="ECO:0000256" key="6">
    <source>
        <dbReference type="ARBA" id="ARBA00022801"/>
    </source>
</evidence>
<evidence type="ECO:0000256" key="9">
    <source>
        <dbReference type="ARBA" id="ARBA00022989"/>
    </source>
</evidence>
<feature type="region of interest" description="Disordered" evidence="16">
    <location>
        <begin position="432"/>
        <end position="459"/>
    </location>
</feature>
<name>A0A843UST2_COLES</name>
<dbReference type="PROSITE" id="PS00211">
    <property type="entry name" value="ABC_TRANSPORTER_1"/>
    <property type="match status" value="1"/>
</dbReference>
<comment type="similarity">
    <text evidence="12">Belongs to the ABC transporter superfamily. ABCG family. Stunted arbuscule (STR) subfamily.</text>
</comment>
<keyword evidence="7" id="KW-0067">ATP-binding</keyword>
<dbReference type="InterPro" id="IPR027417">
    <property type="entry name" value="P-loop_NTPase"/>
</dbReference>
<evidence type="ECO:0000313" key="19">
    <source>
        <dbReference type="EMBL" id="MQL83893.1"/>
    </source>
</evidence>
<evidence type="ECO:0000256" key="7">
    <source>
        <dbReference type="ARBA" id="ARBA00022840"/>
    </source>
</evidence>
<evidence type="ECO:0000256" key="5">
    <source>
        <dbReference type="ARBA" id="ARBA00022741"/>
    </source>
</evidence>
<evidence type="ECO:0000256" key="3">
    <source>
        <dbReference type="ARBA" id="ARBA00022475"/>
    </source>
</evidence>
<feature type="transmembrane region" description="Helical" evidence="17">
    <location>
        <begin position="627"/>
        <end position="649"/>
    </location>
</feature>
<keyword evidence="4 17" id="KW-0812">Transmembrane</keyword>
<dbReference type="OrthoDB" id="66620at2759"/>
<sequence length="743" mass="82526">MAKQAHGNHRDVVVDVVKPWSFAGGLEFTGLTYSVTKKQKVDGAWASQEVDLLHYISGYAPRGSVTAVMGPSGAGKSTFLDALAGRIASGSLRGRVAFDGVEMSPGLVKRTSAYVMQDDRLFPMLTVFETLMFAADFRLGPISRSDKKLRVESLIEQLGLTSARNTYIGDAGTRGVSGGERRRVSIGVDIIHGPPLLFLDEPTSGLDSTSAHSVVEKIYQIARAGSTVILTIHQPSYRIQRLLDHLIVLARGQLVFFGSPKDVGHHLTRMGRRGVPKGENSLEYLLDVIQEYDQSEIGVGALADFCLTGLKPPKTTPSNNEDMRYSSSAVSTPQHRVNGGGAASDLSEDDWSGNRRVRLSAVPRVDDFDRSIRSPWSSAKSPWSGTHSGIMDRLRFTPSRTRRDHRPADRSLQSMSPGYYRYSVDMLSATPTPQGSECTVNEDNYKSPRSGHQAAAAVPHPAGPKFRNSYLGEVWVLTRRNFNNIRRTPELFLSRQMVLTVMAFMMATLFFKPRDDAQGVANRLSFIIFTVCLFFFSSNDAVPSFIQERLIFERETSHDAYRASAYVLSGILTNLPFLAIQAATYAAIVWVPLRLRGDPGYLFLALYASLVSTNSFVVFVSVVVPNIIMGFAAVIAFTALFFLFCGYFLEAHSIPAGWKWMNVISTMKYPYEGLLMNQFQTRHVFGMDLTGNPITGFGILEQMGISTEVDRKWWMVGFLLAWAVFYRVLFYLVLRFASKNQRT</sequence>
<accession>A0A843UST2</accession>
<reference evidence="19" key="1">
    <citation type="submission" date="2017-07" db="EMBL/GenBank/DDBJ databases">
        <title>Taro Niue Genome Assembly and Annotation.</title>
        <authorList>
            <person name="Atibalentja N."/>
            <person name="Keating K."/>
            <person name="Fields C.J."/>
        </authorList>
    </citation>
    <scope>NUCLEOTIDE SEQUENCE</scope>
    <source>
        <strain evidence="19">Niue_2</strain>
        <tissue evidence="19">Leaf</tissue>
    </source>
</reference>
<dbReference type="SUPFAM" id="SSF52540">
    <property type="entry name" value="P-loop containing nucleoside triphosphate hydrolases"/>
    <property type="match status" value="1"/>
</dbReference>
<keyword evidence="2" id="KW-0813">Transport</keyword>
<feature type="compositionally biased region" description="Polar residues" evidence="16">
    <location>
        <begin position="432"/>
        <end position="442"/>
    </location>
</feature>
<keyword evidence="10 17" id="KW-0472">Membrane</keyword>
<dbReference type="PANTHER" id="PTHR48041">
    <property type="entry name" value="ABC TRANSPORTER G FAMILY MEMBER 28"/>
    <property type="match status" value="1"/>
</dbReference>
<feature type="transmembrane region" description="Helical" evidence="17">
    <location>
        <begin position="563"/>
        <end position="588"/>
    </location>
</feature>
<keyword evidence="3" id="KW-1003">Cell membrane</keyword>
<organism evidence="19 20">
    <name type="scientific">Colocasia esculenta</name>
    <name type="common">Wild taro</name>
    <name type="synonym">Arum esculentum</name>
    <dbReference type="NCBI Taxonomy" id="4460"/>
    <lineage>
        <taxon>Eukaryota</taxon>
        <taxon>Viridiplantae</taxon>
        <taxon>Streptophyta</taxon>
        <taxon>Embryophyta</taxon>
        <taxon>Tracheophyta</taxon>
        <taxon>Spermatophyta</taxon>
        <taxon>Magnoliopsida</taxon>
        <taxon>Liliopsida</taxon>
        <taxon>Araceae</taxon>
        <taxon>Aroideae</taxon>
        <taxon>Colocasieae</taxon>
        <taxon>Colocasia</taxon>
    </lineage>
</organism>
<evidence type="ECO:0000313" key="20">
    <source>
        <dbReference type="Proteomes" id="UP000652761"/>
    </source>
</evidence>
<evidence type="ECO:0000256" key="15">
    <source>
        <dbReference type="ARBA" id="ARBA00079341"/>
    </source>
</evidence>
<dbReference type="InterPro" id="IPR050352">
    <property type="entry name" value="ABCG_transporters"/>
</dbReference>
<feature type="region of interest" description="Disordered" evidence="16">
    <location>
        <begin position="313"/>
        <end position="350"/>
    </location>
</feature>
<dbReference type="InterPro" id="IPR013525">
    <property type="entry name" value="ABC2_TM"/>
</dbReference>
<feature type="compositionally biased region" description="Polar residues" evidence="16">
    <location>
        <begin position="316"/>
        <end position="335"/>
    </location>
</feature>
<dbReference type="GO" id="GO:0140359">
    <property type="term" value="F:ABC-type transporter activity"/>
    <property type="evidence" value="ECO:0007669"/>
    <property type="project" value="InterPro"/>
</dbReference>
<comment type="subunit">
    <text evidence="13">Heterodimerizes with STR; the resulting transporter is located in the peri-arbuscular membrane.</text>
</comment>
<keyword evidence="5" id="KW-0547">Nucleotide-binding</keyword>
<dbReference type="Pfam" id="PF00005">
    <property type="entry name" value="ABC_tran"/>
    <property type="match status" value="1"/>
</dbReference>
<evidence type="ECO:0000256" key="4">
    <source>
        <dbReference type="ARBA" id="ARBA00022692"/>
    </source>
</evidence>
<feature type="transmembrane region" description="Helical" evidence="17">
    <location>
        <begin position="713"/>
        <end position="734"/>
    </location>
</feature>
<gene>
    <name evidence="19" type="ORF">Taro_016387</name>
</gene>
<feature type="domain" description="ABC transporter" evidence="18">
    <location>
        <begin position="26"/>
        <end position="276"/>
    </location>
</feature>
<dbReference type="FunFam" id="3.40.50.300:FF:001556">
    <property type="entry name" value="ABC transporter G family member 6"/>
    <property type="match status" value="1"/>
</dbReference>
<evidence type="ECO:0000256" key="14">
    <source>
        <dbReference type="ARBA" id="ARBA00071994"/>
    </source>
</evidence>
<keyword evidence="8" id="KW-1278">Translocase</keyword>
<dbReference type="EMBL" id="NMUH01000724">
    <property type="protein sequence ID" value="MQL83893.1"/>
    <property type="molecule type" value="Genomic_DNA"/>
</dbReference>
<keyword evidence="9 17" id="KW-1133">Transmembrane helix</keyword>
<dbReference type="PANTHER" id="PTHR48041:SF20">
    <property type="entry name" value="ABC TRANSPORTER G FAMILY MEMBER STR2"/>
    <property type="match status" value="1"/>
</dbReference>
<dbReference type="Pfam" id="PF01061">
    <property type="entry name" value="ABC2_membrane"/>
    <property type="match status" value="1"/>
</dbReference>
<dbReference type="AlphaFoldDB" id="A0A843UST2"/>
<feature type="transmembrane region" description="Helical" evidence="17">
    <location>
        <begin position="492"/>
        <end position="511"/>
    </location>
</feature>
<comment type="caution">
    <text evidence="19">The sequence shown here is derived from an EMBL/GenBank/DDBJ whole genome shotgun (WGS) entry which is preliminary data.</text>
</comment>
<dbReference type="GO" id="GO:0009610">
    <property type="term" value="P:response to symbiotic fungus"/>
    <property type="evidence" value="ECO:0007669"/>
    <property type="project" value="UniProtKB-ARBA"/>
</dbReference>
<dbReference type="PROSITE" id="PS50893">
    <property type="entry name" value="ABC_TRANSPORTER_2"/>
    <property type="match status" value="1"/>
</dbReference>
<protein>
    <recommendedName>
        <fullName evidence="14">ABC transporter G family member STR2</fullName>
    </recommendedName>
    <alternativeName>
        <fullName evidence="15">Protein STUNTED ARBUSCULE 2</fullName>
    </alternativeName>
</protein>
<proteinExistence type="inferred from homology"/>
<dbReference type="CDD" id="cd03213">
    <property type="entry name" value="ABCG_EPDR"/>
    <property type="match status" value="1"/>
</dbReference>
<dbReference type="GO" id="GO:0005886">
    <property type="term" value="C:plasma membrane"/>
    <property type="evidence" value="ECO:0007669"/>
    <property type="project" value="UniProtKB-SubCell"/>
</dbReference>
<dbReference type="Gene3D" id="3.40.50.300">
    <property type="entry name" value="P-loop containing nucleotide triphosphate hydrolases"/>
    <property type="match status" value="1"/>
</dbReference>
<dbReference type="SMART" id="SM00382">
    <property type="entry name" value="AAA"/>
    <property type="match status" value="1"/>
</dbReference>
<evidence type="ECO:0000256" key="10">
    <source>
        <dbReference type="ARBA" id="ARBA00023136"/>
    </source>
</evidence>
<dbReference type="InterPro" id="IPR017871">
    <property type="entry name" value="ABC_transporter-like_CS"/>
</dbReference>
<evidence type="ECO:0000256" key="2">
    <source>
        <dbReference type="ARBA" id="ARBA00022448"/>
    </source>
</evidence>
<keyword evidence="20" id="KW-1185">Reference proteome</keyword>
<evidence type="ECO:0000259" key="18">
    <source>
        <dbReference type="PROSITE" id="PS50893"/>
    </source>
</evidence>
<feature type="transmembrane region" description="Helical" evidence="17">
    <location>
        <begin position="523"/>
        <end position="542"/>
    </location>
</feature>
<evidence type="ECO:0000256" key="8">
    <source>
        <dbReference type="ARBA" id="ARBA00022967"/>
    </source>
</evidence>
<comment type="subcellular location">
    <subcellularLocation>
        <location evidence="1">Cell membrane</location>
        <topology evidence="1">Multi-pass membrane protein</topology>
    </subcellularLocation>
</comment>
<evidence type="ECO:0000256" key="17">
    <source>
        <dbReference type="SAM" id="Phobius"/>
    </source>
</evidence>
<dbReference type="Proteomes" id="UP000652761">
    <property type="component" value="Unassembled WGS sequence"/>
</dbReference>
<dbReference type="InterPro" id="IPR003593">
    <property type="entry name" value="AAA+_ATPase"/>
</dbReference>
<evidence type="ECO:0000256" key="16">
    <source>
        <dbReference type="SAM" id="MobiDB-lite"/>
    </source>
</evidence>
<dbReference type="GO" id="GO:0005524">
    <property type="term" value="F:ATP binding"/>
    <property type="evidence" value="ECO:0007669"/>
    <property type="project" value="UniProtKB-KW"/>
</dbReference>